<comment type="caution">
    <text evidence="2">The sequence shown here is derived from an EMBL/GenBank/DDBJ whole genome shotgun (WGS) entry which is preliminary data.</text>
</comment>
<organism evidence="2 3">
    <name type="scientific">Streblomastix strix</name>
    <dbReference type="NCBI Taxonomy" id="222440"/>
    <lineage>
        <taxon>Eukaryota</taxon>
        <taxon>Metamonada</taxon>
        <taxon>Preaxostyla</taxon>
        <taxon>Oxymonadida</taxon>
        <taxon>Streblomastigidae</taxon>
        <taxon>Streblomastix</taxon>
    </lineage>
</organism>
<feature type="non-terminal residue" evidence="2">
    <location>
        <position position="1"/>
    </location>
</feature>
<reference evidence="2 3" key="1">
    <citation type="submission" date="2019-03" db="EMBL/GenBank/DDBJ databases">
        <title>Single cell metagenomics reveals metabolic interactions within the superorganism composed of flagellate Streblomastix strix and complex community of Bacteroidetes bacteria on its surface.</title>
        <authorList>
            <person name="Treitli S.C."/>
            <person name="Kolisko M."/>
            <person name="Husnik F."/>
            <person name="Keeling P."/>
            <person name="Hampl V."/>
        </authorList>
    </citation>
    <scope>NUCLEOTIDE SEQUENCE [LARGE SCALE GENOMIC DNA]</scope>
    <source>
        <strain evidence="2">ST1C</strain>
    </source>
</reference>
<feature type="region of interest" description="Disordered" evidence="1">
    <location>
        <begin position="137"/>
        <end position="162"/>
    </location>
</feature>
<sequence>AVLYIYFHSLGHGTQVSDKTGKEKDGLSEVLVFYNAKKKKATGEKITPVKGITDEAVEDTVMHDLIVSKDYPNTRVMLLTDCCHSGTMFNFDEPIPANAHQNKPICNFQRLGCILFKKHQEFVSVIGGNDGKSRDFGGGNGVGYLSETDDEEDDMESLLSNA</sequence>
<dbReference type="OrthoDB" id="3223806at2759"/>
<name>A0A5J4V5K3_9EUKA</name>
<feature type="compositionally biased region" description="Acidic residues" evidence="1">
    <location>
        <begin position="147"/>
        <end position="156"/>
    </location>
</feature>
<evidence type="ECO:0000313" key="2">
    <source>
        <dbReference type="EMBL" id="KAA6377381.1"/>
    </source>
</evidence>
<proteinExistence type="predicted"/>
<evidence type="ECO:0000256" key="1">
    <source>
        <dbReference type="SAM" id="MobiDB-lite"/>
    </source>
</evidence>
<evidence type="ECO:0000313" key="3">
    <source>
        <dbReference type="Proteomes" id="UP000324800"/>
    </source>
</evidence>
<protein>
    <submittedName>
        <fullName evidence="2">Uncharacterized protein</fullName>
    </submittedName>
</protein>
<dbReference type="Proteomes" id="UP000324800">
    <property type="component" value="Unassembled WGS sequence"/>
</dbReference>
<dbReference type="EMBL" id="SNRW01009868">
    <property type="protein sequence ID" value="KAA6377381.1"/>
    <property type="molecule type" value="Genomic_DNA"/>
</dbReference>
<dbReference type="Gene3D" id="3.40.50.1460">
    <property type="match status" value="1"/>
</dbReference>
<gene>
    <name evidence="2" type="ORF">EZS28_027092</name>
</gene>
<dbReference type="AlphaFoldDB" id="A0A5J4V5K3"/>
<accession>A0A5J4V5K3</accession>